<evidence type="ECO:0000313" key="2">
    <source>
        <dbReference type="EMBL" id="RRT68516.1"/>
    </source>
</evidence>
<dbReference type="PANTHER" id="PTHR31676">
    <property type="entry name" value="T31J12.3 PROTEIN-RELATED"/>
    <property type="match status" value="1"/>
</dbReference>
<dbReference type="Proteomes" id="UP000287651">
    <property type="component" value="Unassembled WGS sequence"/>
</dbReference>
<dbReference type="Pfam" id="PF04398">
    <property type="entry name" value="DUF538"/>
    <property type="match status" value="1"/>
</dbReference>
<dbReference type="InterPro" id="IPR007493">
    <property type="entry name" value="DUF538"/>
</dbReference>
<protein>
    <recommendedName>
        <fullName evidence="4">DUF538 domain-containing protein</fullName>
    </recommendedName>
</protein>
<organism evidence="2 3">
    <name type="scientific">Ensete ventricosum</name>
    <name type="common">Abyssinian banana</name>
    <name type="synonym">Musa ensete</name>
    <dbReference type="NCBI Taxonomy" id="4639"/>
    <lineage>
        <taxon>Eukaryota</taxon>
        <taxon>Viridiplantae</taxon>
        <taxon>Streptophyta</taxon>
        <taxon>Embryophyta</taxon>
        <taxon>Tracheophyta</taxon>
        <taxon>Spermatophyta</taxon>
        <taxon>Magnoliopsida</taxon>
        <taxon>Liliopsida</taxon>
        <taxon>Zingiberales</taxon>
        <taxon>Musaceae</taxon>
        <taxon>Ensete</taxon>
    </lineage>
</organism>
<evidence type="ECO:0008006" key="4">
    <source>
        <dbReference type="Google" id="ProtNLM"/>
    </source>
</evidence>
<accession>A0A426ZWZ9</accession>
<keyword evidence="1" id="KW-0732">Signal</keyword>
<dbReference type="PANTHER" id="PTHR31676:SF96">
    <property type="entry name" value="EXPRESSED PROTEIN"/>
    <property type="match status" value="1"/>
</dbReference>
<dbReference type="Gene3D" id="2.30.240.10">
    <property type="entry name" value="At5g01610-like"/>
    <property type="match status" value="1"/>
</dbReference>
<dbReference type="InterPro" id="IPR036758">
    <property type="entry name" value="At5g01610-like"/>
</dbReference>
<proteinExistence type="predicted"/>
<reference evidence="2 3" key="1">
    <citation type="journal article" date="2014" name="Agronomy (Basel)">
        <title>A Draft Genome Sequence for Ensete ventricosum, the Drought-Tolerant Tree Against Hunger.</title>
        <authorList>
            <person name="Harrison J."/>
            <person name="Moore K.A."/>
            <person name="Paszkiewicz K."/>
            <person name="Jones T."/>
            <person name="Grant M."/>
            <person name="Ambacheew D."/>
            <person name="Muzemil S."/>
            <person name="Studholme D.J."/>
        </authorList>
    </citation>
    <scope>NUCLEOTIDE SEQUENCE [LARGE SCALE GENOMIC DNA]</scope>
</reference>
<evidence type="ECO:0000313" key="3">
    <source>
        <dbReference type="Proteomes" id="UP000287651"/>
    </source>
</evidence>
<comment type="caution">
    <text evidence="2">The sequence shown here is derived from an EMBL/GenBank/DDBJ whole genome shotgun (WGS) entry which is preliminary data.</text>
</comment>
<dbReference type="SUPFAM" id="SSF141562">
    <property type="entry name" value="At5g01610-like"/>
    <property type="match status" value="1"/>
</dbReference>
<dbReference type="EMBL" id="AMZH03004671">
    <property type="protein sequence ID" value="RRT68516.1"/>
    <property type="molecule type" value="Genomic_DNA"/>
</dbReference>
<dbReference type="AlphaFoldDB" id="A0A426ZWZ9"/>
<gene>
    <name evidence="2" type="ORF">B296_00009895</name>
</gene>
<name>A0A426ZWZ9_ENSVE</name>
<sequence>MAMPFRLLSAAAALLLFAAAAVSADEVHDALPTYGLPPGLLPDSVKSYSLAANGEFMVELEAPCYVQFSHLVYYEKTIRGKLSYGAISDLSGIQAKKLFIWVSITAIETHPADGTIEFMVGFLSESLPEKQFESVPHCKAKASARPGFFPEELLPLPVSEVGSLPS</sequence>
<evidence type="ECO:0000256" key="1">
    <source>
        <dbReference type="SAM" id="SignalP"/>
    </source>
</evidence>
<feature type="chain" id="PRO_5019445771" description="DUF538 domain-containing protein" evidence="1">
    <location>
        <begin position="25"/>
        <end position="166"/>
    </location>
</feature>
<feature type="signal peptide" evidence="1">
    <location>
        <begin position="1"/>
        <end position="24"/>
    </location>
</feature>